<organism evidence="1 2">
    <name type="scientific">Funneliformis mosseae</name>
    <name type="common">Endomycorrhizal fungus</name>
    <name type="synonym">Glomus mosseae</name>
    <dbReference type="NCBI Taxonomy" id="27381"/>
    <lineage>
        <taxon>Eukaryota</taxon>
        <taxon>Fungi</taxon>
        <taxon>Fungi incertae sedis</taxon>
        <taxon>Mucoromycota</taxon>
        <taxon>Glomeromycotina</taxon>
        <taxon>Glomeromycetes</taxon>
        <taxon>Glomerales</taxon>
        <taxon>Glomeraceae</taxon>
        <taxon>Funneliformis</taxon>
    </lineage>
</organism>
<gene>
    <name evidence="1" type="ORF">FMOSSE_LOCUS13580</name>
</gene>
<proteinExistence type="predicted"/>
<dbReference type="EMBL" id="CAJVPP010008302">
    <property type="protein sequence ID" value="CAG8695939.1"/>
    <property type="molecule type" value="Genomic_DNA"/>
</dbReference>
<dbReference type="Proteomes" id="UP000789375">
    <property type="component" value="Unassembled WGS sequence"/>
</dbReference>
<name>A0A9N9HJ00_FUNMO</name>
<evidence type="ECO:0000313" key="1">
    <source>
        <dbReference type="EMBL" id="CAG8695939.1"/>
    </source>
</evidence>
<evidence type="ECO:0000313" key="2">
    <source>
        <dbReference type="Proteomes" id="UP000789375"/>
    </source>
</evidence>
<comment type="caution">
    <text evidence="1">The sequence shown here is derived from an EMBL/GenBank/DDBJ whole genome shotgun (WGS) entry which is preliminary data.</text>
</comment>
<keyword evidence="2" id="KW-1185">Reference proteome</keyword>
<protein>
    <submittedName>
        <fullName evidence="1">13220_t:CDS:1</fullName>
    </submittedName>
</protein>
<feature type="non-terminal residue" evidence="1">
    <location>
        <position position="76"/>
    </location>
</feature>
<sequence>MFDVLKILARRDVLSQRVSYGSIISDKPWDNLYQSNITFSLSFSVYDNRSGPDDMSFDAKVRLDVCIFVGLFKVCV</sequence>
<reference evidence="1" key="1">
    <citation type="submission" date="2021-06" db="EMBL/GenBank/DDBJ databases">
        <authorList>
            <person name="Kallberg Y."/>
            <person name="Tangrot J."/>
            <person name="Rosling A."/>
        </authorList>
    </citation>
    <scope>NUCLEOTIDE SEQUENCE</scope>
    <source>
        <strain evidence="1">87-6 pot B 2015</strain>
    </source>
</reference>
<accession>A0A9N9HJ00</accession>
<dbReference type="AlphaFoldDB" id="A0A9N9HJ00"/>